<dbReference type="Pfam" id="PF07686">
    <property type="entry name" value="V-set"/>
    <property type="match status" value="1"/>
</dbReference>
<sequence length="168" mass="18830">MGEDITLNCSMTDRIEVAWFHLNSEKLKLLISAKKDRTGRKLLIIYKQNSTRLKITADSWVSTVSLIISGASESDLGFYFCGTKSNSPEMFFDKTIRLEIDGLFVTEESKEVVDITDEVTPTERILMFGGVGLAVFVFFLTTVIAGGIIYHRGWQKGLKEAKHEGLVN</sequence>
<dbReference type="EMBL" id="JAWDJR010000019">
    <property type="protein sequence ID" value="KAK9958201.1"/>
    <property type="molecule type" value="Genomic_DNA"/>
</dbReference>
<accession>A0AAW1Z9S3</accession>
<dbReference type="Proteomes" id="UP001479290">
    <property type="component" value="Unassembled WGS sequence"/>
</dbReference>
<dbReference type="InterPro" id="IPR036179">
    <property type="entry name" value="Ig-like_dom_sf"/>
</dbReference>
<dbReference type="InterPro" id="IPR013783">
    <property type="entry name" value="Ig-like_fold"/>
</dbReference>
<feature type="transmembrane region" description="Helical" evidence="1">
    <location>
        <begin position="125"/>
        <end position="150"/>
    </location>
</feature>
<comment type="caution">
    <text evidence="3">The sequence shown here is derived from an EMBL/GenBank/DDBJ whole genome shotgun (WGS) entry which is preliminary data.</text>
</comment>
<organism evidence="3 4">
    <name type="scientific">Culter alburnus</name>
    <name type="common">Topmouth culter</name>
    <dbReference type="NCBI Taxonomy" id="194366"/>
    <lineage>
        <taxon>Eukaryota</taxon>
        <taxon>Metazoa</taxon>
        <taxon>Chordata</taxon>
        <taxon>Craniata</taxon>
        <taxon>Vertebrata</taxon>
        <taxon>Euteleostomi</taxon>
        <taxon>Actinopterygii</taxon>
        <taxon>Neopterygii</taxon>
        <taxon>Teleostei</taxon>
        <taxon>Ostariophysi</taxon>
        <taxon>Cypriniformes</taxon>
        <taxon>Xenocyprididae</taxon>
        <taxon>Xenocypridinae</taxon>
        <taxon>Culter</taxon>
    </lineage>
</organism>
<evidence type="ECO:0000259" key="2">
    <source>
        <dbReference type="PROSITE" id="PS50835"/>
    </source>
</evidence>
<evidence type="ECO:0000256" key="1">
    <source>
        <dbReference type="SAM" id="Phobius"/>
    </source>
</evidence>
<evidence type="ECO:0000313" key="4">
    <source>
        <dbReference type="Proteomes" id="UP001479290"/>
    </source>
</evidence>
<feature type="domain" description="Ig-like" evidence="2">
    <location>
        <begin position="1"/>
        <end position="97"/>
    </location>
</feature>
<dbReference type="InterPro" id="IPR013106">
    <property type="entry name" value="Ig_V-set"/>
</dbReference>
<keyword evidence="1" id="KW-0812">Transmembrane</keyword>
<keyword evidence="1" id="KW-0472">Membrane</keyword>
<dbReference type="AlphaFoldDB" id="A0AAW1Z9S3"/>
<gene>
    <name evidence="3" type="ORF">ABG768_012375</name>
</gene>
<dbReference type="SUPFAM" id="SSF48726">
    <property type="entry name" value="Immunoglobulin"/>
    <property type="match status" value="1"/>
</dbReference>
<proteinExistence type="predicted"/>
<dbReference type="Gene3D" id="2.60.40.10">
    <property type="entry name" value="Immunoglobulins"/>
    <property type="match status" value="1"/>
</dbReference>
<name>A0AAW1Z9S3_CULAL</name>
<keyword evidence="1" id="KW-1133">Transmembrane helix</keyword>
<keyword evidence="4" id="KW-1185">Reference proteome</keyword>
<protein>
    <recommendedName>
        <fullName evidence="2">Ig-like domain-containing protein</fullName>
    </recommendedName>
</protein>
<reference evidence="3 4" key="1">
    <citation type="submission" date="2024-05" db="EMBL/GenBank/DDBJ databases">
        <title>A high-quality chromosomal-level genome assembly of Topmouth culter (Culter alburnus).</title>
        <authorList>
            <person name="Zhao H."/>
        </authorList>
    </citation>
    <scope>NUCLEOTIDE SEQUENCE [LARGE SCALE GENOMIC DNA]</scope>
    <source>
        <strain evidence="3">CATC2023</strain>
        <tissue evidence="3">Muscle</tissue>
    </source>
</reference>
<dbReference type="InterPro" id="IPR007110">
    <property type="entry name" value="Ig-like_dom"/>
</dbReference>
<evidence type="ECO:0000313" key="3">
    <source>
        <dbReference type="EMBL" id="KAK9958201.1"/>
    </source>
</evidence>
<dbReference type="PROSITE" id="PS50835">
    <property type="entry name" value="IG_LIKE"/>
    <property type="match status" value="1"/>
</dbReference>